<sequence length="82" mass="8949">MAGIVWWMPTRAGPTGAGPAIDAVAPAFPGLRDDRPVQQVSCQAEPRPKLMLHRMKNACFQALGRMRRAIATCRAAMYPIVT</sequence>
<organism evidence="1 2">
    <name type="scientific">Burkholderia gladioli</name>
    <name type="common">Pseudomonas marginata</name>
    <name type="synonym">Phytomonas marginata</name>
    <dbReference type="NCBI Taxonomy" id="28095"/>
    <lineage>
        <taxon>Bacteria</taxon>
        <taxon>Pseudomonadati</taxon>
        <taxon>Pseudomonadota</taxon>
        <taxon>Betaproteobacteria</taxon>
        <taxon>Burkholderiales</taxon>
        <taxon>Burkholderiaceae</taxon>
        <taxon>Burkholderia</taxon>
    </lineage>
</organism>
<evidence type="ECO:0000313" key="1">
    <source>
        <dbReference type="EMBL" id="UWX71936.1"/>
    </source>
</evidence>
<accession>A0AB38TU32</accession>
<protein>
    <submittedName>
        <fullName evidence="1">Uncharacterized protein</fullName>
    </submittedName>
</protein>
<dbReference type="AlphaFoldDB" id="A0AB38TU32"/>
<dbReference type="EMBL" id="CP104214">
    <property type="protein sequence ID" value="UWX71936.1"/>
    <property type="molecule type" value="Genomic_DNA"/>
</dbReference>
<dbReference type="RefSeq" id="WP_186078064.1">
    <property type="nucleotide sequence ID" value="NZ_CADEVP010000021.1"/>
</dbReference>
<dbReference type="GeneID" id="66457775"/>
<name>A0AB38TU32_BURGA</name>
<proteinExistence type="predicted"/>
<dbReference type="Proteomes" id="UP001059745">
    <property type="component" value="Chromosome 1"/>
</dbReference>
<gene>
    <name evidence="1" type="ORF">NYZ96_09405</name>
</gene>
<evidence type="ECO:0000313" key="2">
    <source>
        <dbReference type="Proteomes" id="UP001059745"/>
    </source>
</evidence>
<reference evidence="1" key="1">
    <citation type="submission" date="2022-09" db="EMBL/GenBank/DDBJ databases">
        <title>Genomic of Burkholderia gladioli.</title>
        <authorList>
            <person name="Wu H."/>
        </authorList>
    </citation>
    <scope>NUCLEOTIDE SEQUENCE</scope>
    <source>
        <strain evidence="1">ZN-S4</strain>
    </source>
</reference>